<evidence type="ECO:0000313" key="2">
    <source>
        <dbReference type="EMBL" id="KAF2021558.1"/>
    </source>
</evidence>
<feature type="transmembrane region" description="Helical" evidence="1">
    <location>
        <begin position="479"/>
        <end position="497"/>
    </location>
</feature>
<feature type="transmembrane region" description="Helical" evidence="1">
    <location>
        <begin position="263"/>
        <end position="284"/>
    </location>
</feature>
<organism evidence="2 3">
    <name type="scientific">Aaosphaeria arxii CBS 175.79</name>
    <dbReference type="NCBI Taxonomy" id="1450172"/>
    <lineage>
        <taxon>Eukaryota</taxon>
        <taxon>Fungi</taxon>
        <taxon>Dikarya</taxon>
        <taxon>Ascomycota</taxon>
        <taxon>Pezizomycotina</taxon>
        <taxon>Dothideomycetes</taxon>
        <taxon>Pleosporomycetidae</taxon>
        <taxon>Pleosporales</taxon>
        <taxon>Pleosporales incertae sedis</taxon>
        <taxon>Aaosphaeria</taxon>
    </lineage>
</organism>
<keyword evidence="3" id="KW-1185">Reference proteome</keyword>
<dbReference type="EMBL" id="ML978066">
    <property type="protein sequence ID" value="KAF2021558.1"/>
    <property type="molecule type" value="Genomic_DNA"/>
</dbReference>
<protein>
    <submittedName>
        <fullName evidence="2">Uncharacterized protein</fullName>
    </submittedName>
</protein>
<reference evidence="2" key="1">
    <citation type="journal article" date="2020" name="Stud. Mycol.">
        <title>101 Dothideomycetes genomes: a test case for predicting lifestyles and emergence of pathogens.</title>
        <authorList>
            <person name="Haridas S."/>
            <person name="Albert R."/>
            <person name="Binder M."/>
            <person name="Bloem J."/>
            <person name="Labutti K."/>
            <person name="Salamov A."/>
            <person name="Andreopoulos B."/>
            <person name="Baker S."/>
            <person name="Barry K."/>
            <person name="Bills G."/>
            <person name="Bluhm B."/>
            <person name="Cannon C."/>
            <person name="Castanera R."/>
            <person name="Culley D."/>
            <person name="Daum C."/>
            <person name="Ezra D."/>
            <person name="Gonzalez J."/>
            <person name="Henrissat B."/>
            <person name="Kuo A."/>
            <person name="Liang C."/>
            <person name="Lipzen A."/>
            <person name="Lutzoni F."/>
            <person name="Magnuson J."/>
            <person name="Mondo S."/>
            <person name="Nolan M."/>
            <person name="Ohm R."/>
            <person name="Pangilinan J."/>
            <person name="Park H.-J."/>
            <person name="Ramirez L."/>
            <person name="Alfaro M."/>
            <person name="Sun H."/>
            <person name="Tritt A."/>
            <person name="Yoshinaga Y."/>
            <person name="Zwiers L.-H."/>
            <person name="Turgeon B."/>
            <person name="Goodwin S."/>
            <person name="Spatafora J."/>
            <person name="Crous P."/>
            <person name="Grigoriev I."/>
        </authorList>
    </citation>
    <scope>NUCLEOTIDE SEQUENCE</scope>
    <source>
        <strain evidence="2">CBS 175.79</strain>
    </source>
</reference>
<sequence>MPSSNNITIFAPNGTSWNEVGEFICVQAGWLQVSKFIILYYVAQAFTIVTRPGEGFAQTIYSCLLAIFFPITALSRGLDAICRRASFHGSLKDILLGLIGAGDNKHKLRTAIRAGAVGVLIREHDHPQSEMNFSNIGRKWSPGARLHDYEKDDTTENDPRVQPVYRIDISGEPKGPVHSLKWRHIAGLVSNQVQNTGYFFEEHPITSIGKVNFDNLDKKSLEIAQSSSLLKILVALFQAVYGIVDLIYYSTNRHLFREYGYSLYLYTTFPYLFTAIINLLGNLATPTYPTVYLLRNTVMSEAESRNSKFEACVIGELLPLGDGELLPLGDEVDKQPLEIAKAHTEEEDHESRSRTHVCFDADCTERTSHTSLKVRSGRLEQKPEYNLLYGTIIQIIVISLFVAITVGPFIYAAIKYPVTQTWQRKIVPPLRATFVILIGWVVSWIDDDNPVILGLLNALFEKGKKSEAGNYITKNWTTVVLWALSHGIGIAIFAWNVSLVSDQIINVGSCKRTTGL</sequence>
<keyword evidence="1" id="KW-1133">Transmembrane helix</keyword>
<gene>
    <name evidence="2" type="ORF">BU24DRAFT_487956</name>
</gene>
<evidence type="ECO:0000256" key="1">
    <source>
        <dbReference type="SAM" id="Phobius"/>
    </source>
</evidence>
<keyword evidence="1" id="KW-0472">Membrane</keyword>
<dbReference type="RefSeq" id="XP_033389897.1">
    <property type="nucleotide sequence ID" value="XM_033533508.1"/>
</dbReference>
<dbReference type="AlphaFoldDB" id="A0A6A5Y7S5"/>
<dbReference type="GeneID" id="54290905"/>
<feature type="transmembrane region" description="Helical" evidence="1">
    <location>
        <begin position="426"/>
        <end position="445"/>
    </location>
</feature>
<dbReference type="Proteomes" id="UP000799778">
    <property type="component" value="Unassembled WGS sequence"/>
</dbReference>
<dbReference type="OrthoDB" id="5406607at2759"/>
<feature type="transmembrane region" description="Helical" evidence="1">
    <location>
        <begin position="387"/>
        <end position="414"/>
    </location>
</feature>
<proteinExistence type="predicted"/>
<keyword evidence="1" id="KW-0812">Transmembrane</keyword>
<name>A0A6A5Y7S5_9PLEO</name>
<evidence type="ECO:0000313" key="3">
    <source>
        <dbReference type="Proteomes" id="UP000799778"/>
    </source>
</evidence>
<accession>A0A6A5Y7S5</accession>
<feature type="transmembrane region" description="Helical" evidence="1">
    <location>
        <begin position="229"/>
        <end position="251"/>
    </location>
</feature>